<keyword evidence="1" id="KW-0175">Coiled coil</keyword>
<comment type="caution">
    <text evidence="3">The sequence shown here is derived from an EMBL/GenBank/DDBJ whole genome shotgun (WGS) entry which is preliminary data.</text>
</comment>
<dbReference type="Proteomes" id="UP001292094">
    <property type="component" value="Unassembled WGS sequence"/>
</dbReference>
<dbReference type="SUPFAM" id="SSF56672">
    <property type="entry name" value="DNA/RNA polymerases"/>
    <property type="match status" value="1"/>
</dbReference>
<feature type="coiled-coil region" evidence="1">
    <location>
        <begin position="151"/>
        <end position="178"/>
    </location>
</feature>
<dbReference type="InterPro" id="IPR000477">
    <property type="entry name" value="RT_dom"/>
</dbReference>
<dbReference type="InterPro" id="IPR043502">
    <property type="entry name" value="DNA/RNA_pol_sf"/>
</dbReference>
<gene>
    <name evidence="3" type="ORF">Pmani_019500</name>
</gene>
<evidence type="ECO:0000313" key="3">
    <source>
        <dbReference type="EMBL" id="KAK4308823.1"/>
    </source>
</evidence>
<name>A0AAE1U3G8_9EUCA</name>
<feature type="domain" description="Reverse transcriptase" evidence="2">
    <location>
        <begin position="314"/>
        <end position="576"/>
    </location>
</feature>
<dbReference type="AlphaFoldDB" id="A0AAE1U3G8"/>
<dbReference type="GO" id="GO:0071897">
    <property type="term" value="P:DNA biosynthetic process"/>
    <property type="evidence" value="ECO:0007669"/>
    <property type="project" value="UniProtKB-ARBA"/>
</dbReference>
<accession>A0AAE1U3G8</accession>
<dbReference type="PANTHER" id="PTHR33332">
    <property type="entry name" value="REVERSE TRANSCRIPTASE DOMAIN-CONTAINING PROTEIN"/>
    <property type="match status" value="1"/>
</dbReference>
<dbReference type="EMBL" id="JAWZYT010001839">
    <property type="protein sequence ID" value="KAK4308823.1"/>
    <property type="molecule type" value="Genomic_DNA"/>
</dbReference>
<sequence>MVEDLMMRQIVDLPTHSLNTLDLFFTNNEDIIISGVRTEDTTMSDHKLLIIETTLEHRPMMEINGSGCSSFSTMNFFSDNMDWTSMNNAINIVNWNQELKDMTTIEMYDFIIEKLLFICSKFVPERKVHRRINNIPRDRKILMRKRTKLAEKILHRENNRIKEQLRNIEEKLAKSHEVEGIKNEEKAVEAISHNPKYFYHYTKMKSNVRSKIGLLKHNGTLVSDSQQMTESFNMQYVSAFSVRENNQINKELDPVITRTSDVESRDIDLSEIDMEQSISSIRPQASLGPDGVPAILLKQCMKTLSTPIYILWRVSLHTRVIPPILKEGFITPIYKGGDRTEPKNYPPVTLTSHVIKVFEKMVVSKLNEYLDMHTLHNAKQHGFRHGRSCLSQLLQHRMDMLHSLENDATVDVIYLDFSKAFDKDDHQILIQKLSHIGIRGKLFKWIKCFLENRNQAVVVEGVLSGVAQGSVIGPLLFLIFMRDIDTNISHCTASFFSDDTRLLSTVRNNEDLRMTKMDLNKIYQWAANNNMSFNSSKLELMRYRHPNIDIPNNYYRTPEGQIIEQYRHVKDLGVTLSDDGNFQQQIDNRSYKGETDNGMDTKNLYNKRAHCTVLYF</sequence>
<proteinExistence type="predicted"/>
<dbReference type="PROSITE" id="PS50878">
    <property type="entry name" value="RT_POL"/>
    <property type="match status" value="1"/>
</dbReference>
<keyword evidence="4" id="KW-1185">Reference proteome</keyword>
<evidence type="ECO:0000313" key="4">
    <source>
        <dbReference type="Proteomes" id="UP001292094"/>
    </source>
</evidence>
<dbReference type="Pfam" id="PF00078">
    <property type="entry name" value="RVT_1"/>
    <property type="match status" value="1"/>
</dbReference>
<organism evidence="3 4">
    <name type="scientific">Petrolisthes manimaculis</name>
    <dbReference type="NCBI Taxonomy" id="1843537"/>
    <lineage>
        <taxon>Eukaryota</taxon>
        <taxon>Metazoa</taxon>
        <taxon>Ecdysozoa</taxon>
        <taxon>Arthropoda</taxon>
        <taxon>Crustacea</taxon>
        <taxon>Multicrustacea</taxon>
        <taxon>Malacostraca</taxon>
        <taxon>Eumalacostraca</taxon>
        <taxon>Eucarida</taxon>
        <taxon>Decapoda</taxon>
        <taxon>Pleocyemata</taxon>
        <taxon>Anomura</taxon>
        <taxon>Galatheoidea</taxon>
        <taxon>Porcellanidae</taxon>
        <taxon>Petrolisthes</taxon>
    </lineage>
</organism>
<evidence type="ECO:0000259" key="2">
    <source>
        <dbReference type="PROSITE" id="PS50878"/>
    </source>
</evidence>
<dbReference type="CDD" id="cd01650">
    <property type="entry name" value="RT_nLTR_like"/>
    <property type="match status" value="1"/>
</dbReference>
<evidence type="ECO:0000256" key="1">
    <source>
        <dbReference type="SAM" id="Coils"/>
    </source>
</evidence>
<reference evidence="3" key="1">
    <citation type="submission" date="2023-11" db="EMBL/GenBank/DDBJ databases">
        <title>Genome assemblies of two species of porcelain crab, Petrolisthes cinctipes and Petrolisthes manimaculis (Anomura: Porcellanidae).</title>
        <authorList>
            <person name="Angst P."/>
        </authorList>
    </citation>
    <scope>NUCLEOTIDE SEQUENCE</scope>
    <source>
        <strain evidence="3">PB745_02</strain>
        <tissue evidence="3">Gill</tissue>
    </source>
</reference>
<protein>
    <recommendedName>
        <fullName evidence="2">Reverse transcriptase domain-containing protein</fullName>
    </recommendedName>
</protein>